<feature type="binding site" evidence="5">
    <location>
        <position position="110"/>
    </location>
    <ligand>
        <name>substrate</name>
    </ligand>
</feature>
<dbReference type="RefSeq" id="WP_178621346.1">
    <property type="nucleotide sequence ID" value="NZ_JACRSS010000003.1"/>
</dbReference>
<dbReference type="PROSITE" id="PS00063">
    <property type="entry name" value="ALDOKETO_REDUCTASE_3"/>
    <property type="match status" value="1"/>
</dbReference>
<dbReference type="InterPro" id="IPR023210">
    <property type="entry name" value="NADP_OxRdtase_dom"/>
</dbReference>
<dbReference type="EMBL" id="JACRSS010000003">
    <property type="protein sequence ID" value="MBC8538663.1"/>
    <property type="molecule type" value="Genomic_DNA"/>
</dbReference>
<feature type="domain" description="NADP-dependent oxidoreductase" evidence="7">
    <location>
        <begin position="21"/>
        <end position="268"/>
    </location>
</feature>
<dbReference type="Proteomes" id="UP000617951">
    <property type="component" value="Unassembled WGS sequence"/>
</dbReference>
<keyword evidence="2" id="KW-0521">NADP</keyword>
<keyword evidence="3" id="KW-0560">Oxidoreductase</keyword>
<evidence type="ECO:0000256" key="6">
    <source>
        <dbReference type="PIRSR" id="PIRSR000097-3"/>
    </source>
</evidence>
<dbReference type="PIRSF" id="PIRSF000097">
    <property type="entry name" value="AKR"/>
    <property type="match status" value="1"/>
</dbReference>
<dbReference type="Pfam" id="PF00248">
    <property type="entry name" value="Aldo_ket_red"/>
    <property type="match status" value="1"/>
</dbReference>
<dbReference type="InterPro" id="IPR018170">
    <property type="entry name" value="Aldo/ket_reductase_CS"/>
</dbReference>
<dbReference type="PRINTS" id="PR00069">
    <property type="entry name" value="ALDKETRDTASE"/>
</dbReference>
<feature type="active site" description="Proton donor" evidence="4">
    <location>
        <position position="52"/>
    </location>
</feature>
<evidence type="ECO:0000256" key="3">
    <source>
        <dbReference type="ARBA" id="ARBA00023002"/>
    </source>
</evidence>
<keyword evidence="9" id="KW-1185">Reference proteome</keyword>
<feature type="site" description="Lowers pKa of active site Tyr" evidence="6">
    <location>
        <position position="77"/>
    </location>
</feature>
<dbReference type="PANTHER" id="PTHR43827">
    <property type="entry name" value="2,5-DIKETO-D-GLUCONIC ACID REDUCTASE"/>
    <property type="match status" value="1"/>
</dbReference>
<evidence type="ECO:0000256" key="4">
    <source>
        <dbReference type="PIRSR" id="PIRSR000097-1"/>
    </source>
</evidence>
<dbReference type="Gene3D" id="3.20.20.100">
    <property type="entry name" value="NADP-dependent oxidoreductase domain"/>
    <property type="match status" value="1"/>
</dbReference>
<evidence type="ECO:0000256" key="5">
    <source>
        <dbReference type="PIRSR" id="PIRSR000097-2"/>
    </source>
</evidence>
<evidence type="ECO:0000256" key="2">
    <source>
        <dbReference type="ARBA" id="ARBA00022857"/>
    </source>
</evidence>
<dbReference type="AlphaFoldDB" id="A0A926DIE2"/>
<accession>A0A926DIE2</accession>
<evidence type="ECO:0000259" key="7">
    <source>
        <dbReference type="Pfam" id="PF00248"/>
    </source>
</evidence>
<comment type="similarity">
    <text evidence="1">Belongs to the aldo/keto reductase family.</text>
</comment>
<dbReference type="PANTHER" id="PTHR43827:SF3">
    <property type="entry name" value="NADP-DEPENDENT OXIDOREDUCTASE DOMAIN-CONTAINING PROTEIN"/>
    <property type="match status" value="1"/>
</dbReference>
<protein>
    <submittedName>
        <fullName evidence="8">Aldo/keto reductase</fullName>
    </submittedName>
</protein>
<dbReference type="FunFam" id="3.20.20.100:FF:000015">
    <property type="entry name" value="Oxidoreductase, aldo/keto reductase family"/>
    <property type="match status" value="1"/>
</dbReference>
<dbReference type="SUPFAM" id="SSF51430">
    <property type="entry name" value="NAD(P)-linked oxidoreductase"/>
    <property type="match status" value="1"/>
</dbReference>
<reference evidence="8" key="1">
    <citation type="submission" date="2020-08" db="EMBL/GenBank/DDBJ databases">
        <title>Genome public.</title>
        <authorList>
            <person name="Liu C."/>
            <person name="Sun Q."/>
        </authorList>
    </citation>
    <scope>NUCLEOTIDE SEQUENCE</scope>
    <source>
        <strain evidence="8">NSJ-63</strain>
    </source>
</reference>
<evidence type="ECO:0000256" key="1">
    <source>
        <dbReference type="ARBA" id="ARBA00007905"/>
    </source>
</evidence>
<dbReference type="PROSITE" id="PS00798">
    <property type="entry name" value="ALDOKETO_REDUCTASE_1"/>
    <property type="match status" value="1"/>
</dbReference>
<sequence length="283" mass="31627">MKDLTSSFMLNNGLSIPCVGYGTFQTPNDETCAAVLEAIKVGYRHIDTAAFYGNEEGVGEAVRKSGVPREQLFITSKVWNSDRGYEKTKAAFAKTMKNLQMEYLDLLLIHWPANRKQFGDAAKGINAETWRAMEELYQEGKIKAIGLSNFLPHHIDELMETAQIKPMVNQIEFHPGWAQTDIVEYCLKNDIVVEAWSPLGRKDALENETLKSIAAKYGKSVAQLCIRWVLQHGVLPLPKSVTPSRILENTKVFDFTIDAADMQAIDALKNIGGQCALPDEVDF</sequence>
<dbReference type="GO" id="GO:0016616">
    <property type="term" value="F:oxidoreductase activity, acting on the CH-OH group of donors, NAD or NADP as acceptor"/>
    <property type="evidence" value="ECO:0007669"/>
    <property type="project" value="UniProtKB-ARBA"/>
</dbReference>
<dbReference type="InterPro" id="IPR036812">
    <property type="entry name" value="NAD(P)_OxRdtase_dom_sf"/>
</dbReference>
<proteinExistence type="inferred from homology"/>
<evidence type="ECO:0000313" key="8">
    <source>
        <dbReference type="EMBL" id="MBC8538663.1"/>
    </source>
</evidence>
<dbReference type="InterPro" id="IPR020471">
    <property type="entry name" value="AKR"/>
</dbReference>
<comment type="caution">
    <text evidence="8">The sequence shown here is derived from an EMBL/GenBank/DDBJ whole genome shotgun (WGS) entry which is preliminary data.</text>
</comment>
<organism evidence="8 9">
    <name type="scientific">Guopingia tenuis</name>
    <dbReference type="NCBI Taxonomy" id="2763656"/>
    <lineage>
        <taxon>Bacteria</taxon>
        <taxon>Bacillati</taxon>
        <taxon>Bacillota</taxon>
        <taxon>Clostridia</taxon>
        <taxon>Christensenellales</taxon>
        <taxon>Christensenellaceae</taxon>
        <taxon>Guopingia</taxon>
    </lineage>
</organism>
<evidence type="ECO:0000313" key="9">
    <source>
        <dbReference type="Proteomes" id="UP000617951"/>
    </source>
</evidence>
<gene>
    <name evidence="8" type="ORF">H8693_06915</name>
</gene>
<name>A0A926DIE2_9FIRM</name>
<dbReference type="CDD" id="cd19071">
    <property type="entry name" value="AKR_AKR1-5-like"/>
    <property type="match status" value="1"/>
</dbReference>
<dbReference type="PROSITE" id="PS00062">
    <property type="entry name" value="ALDOKETO_REDUCTASE_2"/>
    <property type="match status" value="1"/>
</dbReference>